<proteinExistence type="predicted"/>
<evidence type="ECO:0000313" key="7">
    <source>
        <dbReference type="Proteomes" id="UP000235145"/>
    </source>
</evidence>
<feature type="domain" description="GRF-type" evidence="5">
    <location>
        <begin position="4"/>
        <end position="45"/>
    </location>
</feature>
<protein>
    <recommendedName>
        <fullName evidence="5">GRF-type domain-containing protein</fullName>
    </recommendedName>
</protein>
<sequence>MSICACGNRDLAIVTSWSDRNPGRRFWSCLHNERRCGWIGWFDEPMFPRSVEVIPGLIRSMNKLQESLQQATLQARMYKLIILFSWGLFAIHYLKHGRNGLISEQGYCVMALCNQILLTRTPIQHA</sequence>
<dbReference type="EMBL" id="NBSK02000002">
    <property type="protein sequence ID" value="KAJ0220650.1"/>
    <property type="molecule type" value="Genomic_DNA"/>
</dbReference>
<organism evidence="6 7">
    <name type="scientific">Lactuca sativa</name>
    <name type="common">Garden lettuce</name>
    <dbReference type="NCBI Taxonomy" id="4236"/>
    <lineage>
        <taxon>Eukaryota</taxon>
        <taxon>Viridiplantae</taxon>
        <taxon>Streptophyta</taxon>
        <taxon>Embryophyta</taxon>
        <taxon>Tracheophyta</taxon>
        <taxon>Spermatophyta</taxon>
        <taxon>Magnoliopsida</taxon>
        <taxon>eudicotyledons</taxon>
        <taxon>Gunneridae</taxon>
        <taxon>Pentapetalae</taxon>
        <taxon>asterids</taxon>
        <taxon>campanulids</taxon>
        <taxon>Asterales</taxon>
        <taxon>Asteraceae</taxon>
        <taxon>Cichorioideae</taxon>
        <taxon>Cichorieae</taxon>
        <taxon>Lactucinae</taxon>
        <taxon>Lactuca</taxon>
    </lineage>
</organism>
<name>A0A9R1WDV8_LACSA</name>
<keyword evidence="2 4" id="KW-0863">Zinc-finger</keyword>
<gene>
    <name evidence="6" type="ORF">LSAT_V11C200094400</name>
</gene>
<evidence type="ECO:0000256" key="4">
    <source>
        <dbReference type="PROSITE-ProRule" id="PRU01343"/>
    </source>
</evidence>
<reference evidence="6 7" key="1">
    <citation type="journal article" date="2017" name="Nat. Commun.">
        <title>Genome assembly with in vitro proximity ligation data and whole-genome triplication in lettuce.</title>
        <authorList>
            <person name="Reyes-Chin-Wo S."/>
            <person name="Wang Z."/>
            <person name="Yang X."/>
            <person name="Kozik A."/>
            <person name="Arikit S."/>
            <person name="Song C."/>
            <person name="Xia L."/>
            <person name="Froenicke L."/>
            <person name="Lavelle D.O."/>
            <person name="Truco M.J."/>
            <person name="Xia R."/>
            <person name="Zhu S."/>
            <person name="Xu C."/>
            <person name="Xu H."/>
            <person name="Xu X."/>
            <person name="Cox K."/>
            <person name="Korf I."/>
            <person name="Meyers B.C."/>
            <person name="Michelmore R.W."/>
        </authorList>
    </citation>
    <scope>NUCLEOTIDE SEQUENCE [LARGE SCALE GENOMIC DNA]</scope>
    <source>
        <strain evidence="7">cv. Salinas</strain>
        <tissue evidence="6">Seedlings</tissue>
    </source>
</reference>
<accession>A0A9R1WDV8</accession>
<evidence type="ECO:0000259" key="5">
    <source>
        <dbReference type="PROSITE" id="PS51999"/>
    </source>
</evidence>
<dbReference type="AlphaFoldDB" id="A0A9R1WDV8"/>
<evidence type="ECO:0000256" key="1">
    <source>
        <dbReference type="ARBA" id="ARBA00022723"/>
    </source>
</evidence>
<dbReference type="InterPro" id="IPR010666">
    <property type="entry name" value="Znf_GRF"/>
</dbReference>
<keyword evidence="7" id="KW-1185">Reference proteome</keyword>
<evidence type="ECO:0000256" key="2">
    <source>
        <dbReference type="ARBA" id="ARBA00022771"/>
    </source>
</evidence>
<dbReference type="PANTHER" id="PTHR33248">
    <property type="entry name" value="ZINC ION-BINDING PROTEIN"/>
    <property type="match status" value="1"/>
</dbReference>
<keyword evidence="1" id="KW-0479">Metal-binding</keyword>
<dbReference type="PROSITE" id="PS51999">
    <property type="entry name" value="ZF_GRF"/>
    <property type="match status" value="1"/>
</dbReference>
<dbReference type="GO" id="GO:0008270">
    <property type="term" value="F:zinc ion binding"/>
    <property type="evidence" value="ECO:0007669"/>
    <property type="project" value="UniProtKB-KW"/>
</dbReference>
<keyword evidence="3" id="KW-0862">Zinc</keyword>
<dbReference type="Proteomes" id="UP000235145">
    <property type="component" value="Unassembled WGS sequence"/>
</dbReference>
<comment type="caution">
    <text evidence="6">The sequence shown here is derived from an EMBL/GenBank/DDBJ whole genome shotgun (WGS) entry which is preliminary data.</text>
</comment>
<evidence type="ECO:0000313" key="6">
    <source>
        <dbReference type="EMBL" id="KAJ0220650.1"/>
    </source>
</evidence>
<evidence type="ECO:0000256" key="3">
    <source>
        <dbReference type="ARBA" id="ARBA00022833"/>
    </source>
</evidence>